<keyword evidence="1" id="KW-1185">Reference proteome</keyword>
<dbReference type="InterPro" id="IPR039928">
    <property type="entry name" value="LNK"/>
</dbReference>
<proteinExistence type="predicted"/>
<dbReference type="PANTHER" id="PTHR33334:SF5">
    <property type="entry name" value="PROTEIN LNK2"/>
    <property type="match status" value="1"/>
</dbReference>
<dbReference type="GO" id="GO:0007623">
    <property type="term" value="P:circadian rhythm"/>
    <property type="evidence" value="ECO:0007669"/>
    <property type="project" value="InterPro"/>
</dbReference>
<dbReference type="RefSeq" id="XP_039122132.1">
    <property type="nucleotide sequence ID" value="XM_039266198.1"/>
</dbReference>
<dbReference type="PANTHER" id="PTHR33334">
    <property type="entry name" value="PROTEIN LNK1"/>
    <property type="match status" value="1"/>
</dbReference>
<accession>A0AB40B4E3</accession>
<reference evidence="2" key="1">
    <citation type="submission" date="2025-08" db="UniProtKB">
        <authorList>
            <consortium name="RefSeq"/>
        </authorList>
    </citation>
    <scope>IDENTIFICATION</scope>
</reference>
<dbReference type="GO" id="GO:0006355">
    <property type="term" value="P:regulation of DNA-templated transcription"/>
    <property type="evidence" value="ECO:0007669"/>
    <property type="project" value="InterPro"/>
</dbReference>
<sequence>MDWYFTRETENFVVPDDQETEDVSTEKLSEKDEIPGHQYKKFSNSSANKLTSSINCSLGMSETSIQSISDFRLPNNMGQMDDTFLNSLLEDDLQNGFFADVNMGSLSLITDPARSVSSTCVKPFGFLQSLNYILEDWEIENSSSSSLIPDESKTSEELPMFQNVMVNSKSDAIADLDKPECMEQTVLQELEHVMIQMNNETRMCFRNALYRLAENSKRVEYKNRDVELNCENSRKEKNHVVAKLNAIDRDGSEHDVFAIHSSVHTIFS</sequence>
<evidence type="ECO:0000313" key="1">
    <source>
        <dbReference type="Proteomes" id="UP001515500"/>
    </source>
</evidence>
<dbReference type="AlphaFoldDB" id="A0AB40B4E3"/>
<name>A0AB40B4E3_DIOCR</name>
<evidence type="ECO:0000313" key="2">
    <source>
        <dbReference type="RefSeq" id="XP_039122132.1"/>
    </source>
</evidence>
<dbReference type="Proteomes" id="UP001515500">
    <property type="component" value="Chromosome 4"/>
</dbReference>
<gene>
    <name evidence="2" type="primary">LOC120258761</name>
</gene>
<dbReference type="GeneID" id="120258761"/>
<organism evidence="1 2">
    <name type="scientific">Dioscorea cayennensis subsp. rotundata</name>
    <name type="common">White Guinea yam</name>
    <name type="synonym">Dioscorea rotundata</name>
    <dbReference type="NCBI Taxonomy" id="55577"/>
    <lineage>
        <taxon>Eukaryota</taxon>
        <taxon>Viridiplantae</taxon>
        <taxon>Streptophyta</taxon>
        <taxon>Embryophyta</taxon>
        <taxon>Tracheophyta</taxon>
        <taxon>Spermatophyta</taxon>
        <taxon>Magnoliopsida</taxon>
        <taxon>Liliopsida</taxon>
        <taxon>Dioscoreales</taxon>
        <taxon>Dioscoreaceae</taxon>
        <taxon>Dioscorea</taxon>
    </lineage>
</organism>
<protein>
    <submittedName>
        <fullName evidence="2">Protein LNK4-like</fullName>
    </submittedName>
</protein>